<dbReference type="Proteomes" id="UP000324222">
    <property type="component" value="Unassembled WGS sequence"/>
</dbReference>
<proteinExistence type="predicted"/>
<evidence type="ECO:0000313" key="1">
    <source>
        <dbReference type="EMBL" id="MPC67296.1"/>
    </source>
</evidence>
<sequence length="67" mass="7123">MAAVSAIAVGAARKSPTATSLSLPLSHVPRSPASPCYSLAAHTNWNIPLFIASLTPVKSYRKEICDW</sequence>
<accession>A0A5B7HBD1</accession>
<dbReference type="AlphaFoldDB" id="A0A5B7HBD1"/>
<gene>
    <name evidence="1" type="ORF">E2C01_061469</name>
</gene>
<dbReference type="EMBL" id="VSRR010026043">
    <property type="protein sequence ID" value="MPC67296.1"/>
    <property type="molecule type" value="Genomic_DNA"/>
</dbReference>
<reference evidence="1 2" key="1">
    <citation type="submission" date="2019-05" db="EMBL/GenBank/DDBJ databases">
        <title>Another draft genome of Portunus trituberculatus and its Hox gene families provides insights of decapod evolution.</title>
        <authorList>
            <person name="Jeong J.-H."/>
            <person name="Song I."/>
            <person name="Kim S."/>
            <person name="Choi T."/>
            <person name="Kim D."/>
            <person name="Ryu S."/>
            <person name="Kim W."/>
        </authorList>
    </citation>
    <scope>NUCLEOTIDE SEQUENCE [LARGE SCALE GENOMIC DNA]</scope>
    <source>
        <tissue evidence="1">Muscle</tissue>
    </source>
</reference>
<comment type="caution">
    <text evidence="1">The sequence shown here is derived from an EMBL/GenBank/DDBJ whole genome shotgun (WGS) entry which is preliminary data.</text>
</comment>
<protein>
    <submittedName>
        <fullName evidence="1">Uncharacterized protein</fullName>
    </submittedName>
</protein>
<evidence type="ECO:0000313" key="2">
    <source>
        <dbReference type="Proteomes" id="UP000324222"/>
    </source>
</evidence>
<organism evidence="1 2">
    <name type="scientific">Portunus trituberculatus</name>
    <name type="common">Swimming crab</name>
    <name type="synonym">Neptunus trituberculatus</name>
    <dbReference type="NCBI Taxonomy" id="210409"/>
    <lineage>
        <taxon>Eukaryota</taxon>
        <taxon>Metazoa</taxon>
        <taxon>Ecdysozoa</taxon>
        <taxon>Arthropoda</taxon>
        <taxon>Crustacea</taxon>
        <taxon>Multicrustacea</taxon>
        <taxon>Malacostraca</taxon>
        <taxon>Eumalacostraca</taxon>
        <taxon>Eucarida</taxon>
        <taxon>Decapoda</taxon>
        <taxon>Pleocyemata</taxon>
        <taxon>Brachyura</taxon>
        <taxon>Eubrachyura</taxon>
        <taxon>Portunoidea</taxon>
        <taxon>Portunidae</taxon>
        <taxon>Portuninae</taxon>
        <taxon>Portunus</taxon>
    </lineage>
</organism>
<name>A0A5B7HBD1_PORTR</name>
<keyword evidence="2" id="KW-1185">Reference proteome</keyword>